<feature type="transmembrane region" description="Helical" evidence="1">
    <location>
        <begin position="290"/>
        <end position="314"/>
    </location>
</feature>
<feature type="transmembrane region" description="Helical" evidence="1">
    <location>
        <begin position="90"/>
        <end position="108"/>
    </location>
</feature>
<evidence type="ECO:0000313" key="3">
    <source>
        <dbReference type="Proteomes" id="UP001139887"/>
    </source>
</evidence>
<dbReference type="OrthoDB" id="196103at2759"/>
<feature type="non-terminal residue" evidence="2">
    <location>
        <position position="1"/>
    </location>
</feature>
<accession>A0A9W8I080</accession>
<feature type="transmembrane region" description="Helical" evidence="1">
    <location>
        <begin position="180"/>
        <end position="202"/>
    </location>
</feature>
<feature type="non-terminal residue" evidence="2">
    <location>
        <position position="333"/>
    </location>
</feature>
<organism evidence="2 3">
    <name type="scientific">Coemansia brasiliensis</name>
    <dbReference type="NCBI Taxonomy" id="2650707"/>
    <lineage>
        <taxon>Eukaryota</taxon>
        <taxon>Fungi</taxon>
        <taxon>Fungi incertae sedis</taxon>
        <taxon>Zoopagomycota</taxon>
        <taxon>Kickxellomycotina</taxon>
        <taxon>Kickxellomycetes</taxon>
        <taxon>Kickxellales</taxon>
        <taxon>Kickxellaceae</taxon>
        <taxon>Coemansia</taxon>
    </lineage>
</organism>
<evidence type="ECO:0000313" key="2">
    <source>
        <dbReference type="EMBL" id="KAJ2841752.1"/>
    </source>
</evidence>
<feature type="transmembrane region" description="Helical" evidence="1">
    <location>
        <begin position="238"/>
        <end position="257"/>
    </location>
</feature>
<evidence type="ECO:0000256" key="1">
    <source>
        <dbReference type="SAM" id="Phobius"/>
    </source>
</evidence>
<dbReference type="InterPro" id="IPR036259">
    <property type="entry name" value="MFS_trans_sf"/>
</dbReference>
<proteinExistence type="predicted"/>
<dbReference type="AlphaFoldDB" id="A0A9W8I080"/>
<comment type="caution">
    <text evidence="2">The sequence shown here is derived from an EMBL/GenBank/DDBJ whole genome shotgun (WGS) entry which is preliminary data.</text>
</comment>
<dbReference type="EMBL" id="JANBUW010002054">
    <property type="protein sequence ID" value="KAJ2841752.1"/>
    <property type="molecule type" value="Genomic_DNA"/>
</dbReference>
<name>A0A9W8I080_9FUNG</name>
<feature type="transmembrane region" description="Helical" evidence="1">
    <location>
        <begin position="128"/>
        <end position="150"/>
    </location>
</feature>
<keyword evidence="1" id="KW-1133">Transmembrane helix</keyword>
<keyword evidence="1" id="KW-0812">Transmembrane</keyword>
<feature type="transmembrane region" description="Helical" evidence="1">
    <location>
        <begin position="65"/>
        <end position="83"/>
    </location>
</feature>
<keyword evidence="1" id="KW-0472">Membrane</keyword>
<keyword evidence="3" id="KW-1185">Reference proteome</keyword>
<reference evidence="2" key="1">
    <citation type="submission" date="2022-07" db="EMBL/GenBank/DDBJ databases">
        <title>Phylogenomic reconstructions and comparative analyses of Kickxellomycotina fungi.</title>
        <authorList>
            <person name="Reynolds N.K."/>
            <person name="Stajich J.E."/>
            <person name="Barry K."/>
            <person name="Grigoriev I.V."/>
            <person name="Crous P."/>
            <person name="Smith M.E."/>
        </authorList>
    </citation>
    <scope>NUCLEOTIDE SEQUENCE</scope>
    <source>
        <strain evidence="2">NRRL 1566</strain>
    </source>
</reference>
<gene>
    <name evidence="2" type="ORF">IWW36_006151</name>
</gene>
<dbReference type="Proteomes" id="UP001139887">
    <property type="component" value="Unassembled WGS sequence"/>
</dbReference>
<dbReference type="SUPFAM" id="SSF103473">
    <property type="entry name" value="MFS general substrate transporter"/>
    <property type="match status" value="1"/>
</dbReference>
<sequence length="333" mass="37030">TWREQVVVCISGVLGILATNLLGPRIMMLLGTFTSTLLSSSIAVAAHNVAGGYELFLAAKIIDDFGLTMTRVCLVTMALTYPCERKKARVLALFQFVLDMFVTFGEILKQNRNFQGDGREQAMRAIWARLVFSIVSAVCALGVTPIGNVVRDSGVFVLAREIKSLSREVSKTAKLFCNKYMLLLMPCMFSYPFMLGTMSIRLPNRQSVLLYNIGSLLALVLAFVLDIGSEWRKRRGQYGFAIAVFVTIVCLCTMTVLNTQPVDINEPLPRIHGFSPPSYISLYWLVHYEALFYTTVFFNGMSVSCVFLFSGWVIGSLTNDVEYTARFSGALLS</sequence>
<feature type="transmembrane region" description="Helical" evidence="1">
    <location>
        <begin position="208"/>
        <end position="226"/>
    </location>
</feature>
<protein>
    <submittedName>
        <fullName evidence="2">Uncharacterized protein</fullName>
    </submittedName>
</protein>